<evidence type="ECO:0000256" key="1">
    <source>
        <dbReference type="SAM" id="MobiDB-lite"/>
    </source>
</evidence>
<keyword evidence="4" id="KW-1185">Reference proteome</keyword>
<dbReference type="AlphaFoldDB" id="A0A5A9W120"/>
<dbReference type="OrthoDB" id="6113878at2"/>
<sequence>MSVSDYKPLFNRRYLYWLMWIVAIAIVLLNIPTAEKEDAGFTFYYLQEADLYGMQTPASDTVQMEWLLQLPPAFNREQRLLHAELQAKLQQIEADWLIRYNALSGHWEKIQRAETLGLRWRGNVSLSPERLQELSDELAESFQSQSIQDERWYAQAAAHIHLDLQSPENRLLAELGNWLQPAWQDQDLQWLRLYSAAERPAAAEALPAPQTHSTPHTLAPHSGEMQGYQNQRWWLIAWPLATHPSPQELALSRLAASRLQRYLEQETEIQHYRLLWQPNQRQGYLALILSLPESSDLSTEEWLEQLRHKIADSRLDEHSARLGGLEEATAARQALELTARFRWSLDSYPLFQDTLRTHSSDEIQAWLEALLTTPAAVHWVLNPY</sequence>
<organism evidence="3 4">
    <name type="scientific">Nitrincola tapanii</name>
    <dbReference type="NCBI Taxonomy" id="1708751"/>
    <lineage>
        <taxon>Bacteria</taxon>
        <taxon>Pseudomonadati</taxon>
        <taxon>Pseudomonadota</taxon>
        <taxon>Gammaproteobacteria</taxon>
        <taxon>Oceanospirillales</taxon>
        <taxon>Oceanospirillaceae</taxon>
        <taxon>Nitrincola</taxon>
    </lineage>
</organism>
<evidence type="ECO:0000313" key="3">
    <source>
        <dbReference type="EMBL" id="KAA0874480.1"/>
    </source>
</evidence>
<keyword evidence="2" id="KW-1133">Transmembrane helix</keyword>
<evidence type="ECO:0000313" key="4">
    <source>
        <dbReference type="Proteomes" id="UP000325302"/>
    </source>
</evidence>
<keyword evidence="2" id="KW-0472">Membrane</keyword>
<proteinExistence type="predicted"/>
<keyword evidence="2" id="KW-0812">Transmembrane</keyword>
<gene>
    <name evidence="3" type="ORF">E1H14_09435</name>
</gene>
<evidence type="ECO:0008006" key="5">
    <source>
        <dbReference type="Google" id="ProtNLM"/>
    </source>
</evidence>
<name>A0A5A9W120_9GAMM</name>
<protein>
    <recommendedName>
        <fullName evidence="5">Insulinase family protein</fullName>
    </recommendedName>
</protein>
<evidence type="ECO:0000256" key="2">
    <source>
        <dbReference type="SAM" id="Phobius"/>
    </source>
</evidence>
<accession>A0A5A9W120</accession>
<dbReference type="RefSeq" id="WP_149391212.1">
    <property type="nucleotide sequence ID" value="NZ_SMRS01000006.1"/>
</dbReference>
<dbReference type="Proteomes" id="UP000325302">
    <property type="component" value="Unassembled WGS sequence"/>
</dbReference>
<reference evidence="3 4" key="1">
    <citation type="submission" date="2019-03" db="EMBL/GenBank/DDBJ databases">
        <title>Nitrincola sp. nov. isolated from an Indian soda lake.</title>
        <authorList>
            <person name="Joshi A."/>
            <person name="Thite S.V."/>
            <person name="Joseph N."/>
            <person name="Dhotre D."/>
            <person name="Moorthy M."/>
            <person name="Shouche Y.S."/>
        </authorList>
    </citation>
    <scope>NUCLEOTIDE SEQUENCE [LARGE SCALE GENOMIC DNA]</scope>
    <source>
        <strain evidence="3 4">MEB193</strain>
    </source>
</reference>
<feature type="region of interest" description="Disordered" evidence="1">
    <location>
        <begin position="202"/>
        <end position="223"/>
    </location>
</feature>
<feature type="transmembrane region" description="Helical" evidence="2">
    <location>
        <begin position="14"/>
        <end position="31"/>
    </location>
</feature>
<dbReference type="EMBL" id="SMRS01000006">
    <property type="protein sequence ID" value="KAA0874480.1"/>
    <property type="molecule type" value="Genomic_DNA"/>
</dbReference>
<comment type="caution">
    <text evidence="3">The sequence shown here is derived from an EMBL/GenBank/DDBJ whole genome shotgun (WGS) entry which is preliminary data.</text>
</comment>